<dbReference type="PANTHER" id="PTHR44051">
    <property type="entry name" value="GLUTATHIONE S-TRANSFERASE-RELATED"/>
    <property type="match status" value="1"/>
</dbReference>
<feature type="domain" description="GST N-terminal" evidence="3">
    <location>
        <begin position="7"/>
        <end position="88"/>
    </location>
</feature>
<dbReference type="Gene3D" id="1.20.1050.10">
    <property type="match status" value="1"/>
</dbReference>
<dbReference type="InterPro" id="IPR036282">
    <property type="entry name" value="Glutathione-S-Trfase_C_sf"/>
</dbReference>
<dbReference type="PROSITE" id="PS50404">
    <property type="entry name" value="GST_NTER"/>
    <property type="match status" value="1"/>
</dbReference>
<proteinExistence type="inferred from homology"/>
<dbReference type="Proteomes" id="UP000030753">
    <property type="component" value="Unassembled WGS sequence"/>
</dbReference>
<dbReference type="AlphaFoldDB" id="W9IBR4"/>
<dbReference type="InterPro" id="IPR004046">
    <property type="entry name" value="GST_C"/>
</dbReference>
<gene>
    <name evidence="5" type="ORF">FOYG_08972</name>
</gene>
<dbReference type="SFLD" id="SFLDG00358">
    <property type="entry name" value="Main_(cytGST)"/>
    <property type="match status" value="1"/>
</dbReference>
<evidence type="ECO:0000313" key="6">
    <source>
        <dbReference type="Proteomes" id="UP000030753"/>
    </source>
</evidence>
<accession>W9IBR4</accession>
<comment type="similarity">
    <text evidence="1 2">Belongs to the GST superfamily.</text>
</comment>
<dbReference type="InterPro" id="IPR004045">
    <property type="entry name" value="Glutathione_S-Trfase_N"/>
</dbReference>
<evidence type="ECO:0000313" key="5">
    <source>
        <dbReference type="EMBL" id="EWY92072.1"/>
    </source>
</evidence>
<dbReference type="OrthoDB" id="422574at2759"/>
<dbReference type="SFLD" id="SFLDS00019">
    <property type="entry name" value="Glutathione_Transferase_(cytos"/>
    <property type="match status" value="1"/>
</dbReference>
<protein>
    <submittedName>
        <fullName evidence="5">Glutathione S-transferase</fullName>
    </submittedName>
</protein>
<dbReference type="PROSITE" id="PS50405">
    <property type="entry name" value="GST_CTER"/>
    <property type="match status" value="1"/>
</dbReference>
<dbReference type="Gene3D" id="3.40.30.10">
    <property type="entry name" value="Glutaredoxin"/>
    <property type="match status" value="1"/>
</dbReference>
<sequence length="231" mass="27023">MSSNQLKPLTLWSHMIGPNPWKVAMVLEELCIPYKTELIDFPEMKQPPYEKININGRVPALEDPNTGIVLWESGAILEYLVETYDKTRAMSFLYGTAEYFYAKQWLHFQMSGQGPYFGQAMYFHRFHPEQIQSAKDRYLNEVRRVCGVLNRALDGREYLVGGRYSYADVAFLPWFNVVFFPWHNVNVPGVFADQIPLEKEFPHLAAWLNRLRQRPPVAKTLKDRFNALEKQ</sequence>
<dbReference type="SUPFAM" id="SSF52833">
    <property type="entry name" value="Thioredoxin-like"/>
    <property type="match status" value="1"/>
</dbReference>
<organism evidence="5 6">
    <name type="scientific">Fusarium oxysporum NRRL 32931</name>
    <dbReference type="NCBI Taxonomy" id="660029"/>
    <lineage>
        <taxon>Eukaryota</taxon>
        <taxon>Fungi</taxon>
        <taxon>Dikarya</taxon>
        <taxon>Ascomycota</taxon>
        <taxon>Pezizomycotina</taxon>
        <taxon>Sordariomycetes</taxon>
        <taxon>Hypocreomycetidae</taxon>
        <taxon>Hypocreales</taxon>
        <taxon>Nectriaceae</taxon>
        <taxon>Fusarium</taxon>
        <taxon>Fusarium oxysporum species complex</taxon>
    </lineage>
</organism>
<dbReference type="InterPro" id="IPR040079">
    <property type="entry name" value="Glutathione_S-Trfase"/>
</dbReference>
<dbReference type="HOGENOM" id="CLU_011226_14_2_1"/>
<dbReference type="InterPro" id="IPR036249">
    <property type="entry name" value="Thioredoxin-like_sf"/>
</dbReference>
<feature type="domain" description="GST C-terminal" evidence="4">
    <location>
        <begin position="95"/>
        <end position="231"/>
    </location>
</feature>
<dbReference type="CDD" id="cd03048">
    <property type="entry name" value="GST_N_Ure2p_like"/>
    <property type="match status" value="1"/>
</dbReference>
<dbReference type="InterPro" id="IPR010987">
    <property type="entry name" value="Glutathione-S-Trfase_C-like"/>
</dbReference>
<evidence type="ECO:0000256" key="2">
    <source>
        <dbReference type="RuleBase" id="RU003494"/>
    </source>
</evidence>
<dbReference type="GO" id="GO:0016740">
    <property type="term" value="F:transferase activity"/>
    <property type="evidence" value="ECO:0007669"/>
    <property type="project" value="UniProtKB-KW"/>
</dbReference>
<dbReference type="PANTHER" id="PTHR44051:SF3">
    <property type="entry name" value="TRANSCRIPTIONAL REGULATOR URE2"/>
    <property type="match status" value="1"/>
</dbReference>
<name>W9IBR4_FUSOX</name>
<dbReference type="SUPFAM" id="SSF47616">
    <property type="entry name" value="GST C-terminal domain-like"/>
    <property type="match status" value="1"/>
</dbReference>
<keyword evidence="5" id="KW-0808">Transferase</keyword>
<evidence type="ECO:0000256" key="1">
    <source>
        <dbReference type="ARBA" id="ARBA00007409"/>
    </source>
</evidence>
<evidence type="ECO:0000259" key="4">
    <source>
        <dbReference type="PROSITE" id="PS50405"/>
    </source>
</evidence>
<dbReference type="EMBL" id="JH717843">
    <property type="protein sequence ID" value="EWY92072.1"/>
    <property type="molecule type" value="Genomic_DNA"/>
</dbReference>
<dbReference type="SFLD" id="SFLDG01151">
    <property type="entry name" value="Main.2:_Nu-like"/>
    <property type="match status" value="1"/>
</dbReference>
<dbReference type="Pfam" id="PF02798">
    <property type="entry name" value="GST_N"/>
    <property type="match status" value="1"/>
</dbReference>
<dbReference type="Pfam" id="PF00043">
    <property type="entry name" value="GST_C"/>
    <property type="match status" value="1"/>
</dbReference>
<reference evidence="5 6" key="1">
    <citation type="submission" date="2011-06" db="EMBL/GenBank/DDBJ databases">
        <title>The Genome Sequence of Fusarium oxysporum FOSC 3-a.</title>
        <authorList>
            <consortium name="The Broad Institute Genome Sequencing Platform"/>
            <person name="Ma L.-J."/>
            <person name="Gale L.R."/>
            <person name="Schwartz D.C."/>
            <person name="Zhou S."/>
            <person name="Corby-Kistler H."/>
            <person name="Young S.K."/>
            <person name="Zeng Q."/>
            <person name="Gargeya S."/>
            <person name="Fitzgerald M."/>
            <person name="Haas B."/>
            <person name="Abouelleil A."/>
            <person name="Alvarado L."/>
            <person name="Arachchi H.M."/>
            <person name="Berlin A."/>
            <person name="Brown A."/>
            <person name="Chapman S.B."/>
            <person name="Chen Z."/>
            <person name="Dunbar C."/>
            <person name="Freedman E."/>
            <person name="Gearin G."/>
            <person name="Gellesch M."/>
            <person name="Goldberg J."/>
            <person name="Griggs A."/>
            <person name="Gujja S."/>
            <person name="Heiman D."/>
            <person name="Howarth C."/>
            <person name="Larson L."/>
            <person name="Lui A."/>
            <person name="MacDonald P.J.P."/>
            <person name="Mehta T."/>
            <person name="Montmayeur A."/>
            <person name="Murphy C."/>
            <person name="Neiman D."/>
            <person name="Pearson M."/>
            <person name="Priest M."/>
            <person name="Roberts A."/>
            <person name="Saif S."/>
            <person name="Shea T."/>
            <person name="Shenoy N."/>
            <person name="Sisk P."/>
            <person name="Stolte C."/>
            <person name="Sykes S."/>
            <person name="Wortman J."/>
            <person name="Nusbaum C."/>
            <person name="Birren B."/>
        </authorList>
    </citation>
    <scope>NUCLEOTIDE SEQUENCE [LARGE SCALE GENOMIC DNA]</scope>
    <source>
        <strain evidence="6">FOSC 3-a</strain>
    </source>
</reference>
<evidence type="ECO:0000259" key="3">
    <source>
        <dbReference type="PROSITE" id="PS50404"/>
    </source>
</evidence>